<dbReference type="AlphaFoldDB" id="A0A2P2PWR6"/>
<organism evidence="1">
    <name type="scientific">Rhizophora mucronata</name>
    <name type="common">Asiatic mangrove</name>
    <dbReference type="NCBI Taxonomy" id="61149"/>
    <lineage>
        <taxon>Eukaryota</taxon>
        <taxon>Viridiplantae</taxon>
        <taxon>Streptophyta</taxon>
        <taxon>Embryophyta</taxon>
        <taxon>Tracheophyta</taxon>
        <taxon>Spermatophyta</taxon>
        <taxon>Magnoliopsida</taxon>
        <taxon>eudicotyledons</taxon>
        <taxon>Gunneridae</taxon>
        <taxon>Pentapetalae</taxon>
        <taxon>rosids</taxon>
        <taxon>fabids</taxon>
        <taxon>Malpighiales</taxon>
        <taxon>Rhizophoraceae</taxon>
        <taxon>Rhizophora</taxon>
    </lineage>
</organism>
<name>A0A2P2PWR6_RHIMU</name>
<reference evidence="1" key="1">
    <citation type="submission" date="2018-02" db="EMBL/GenBank/DDBJ databases">
        <title>Rhizophora mucronata_Transcriptome.</title>
        <authorList>
            <person name="Meera S.P."/>
            <person name="Sreeshan A."/>
            <person name="Augustine A."/>
        </authorList>
    </citation>
    <scope>NUCLEOTIDE SEQUENCE</scope>
    <source>
        <tissue evidence="1">Leaf</tissue>
    </source>
</reference>
<dbReference type="EMBL" id="GGEC01078677">
    <property type="protein sequence ID" value="MBX59161.1"/>
    <property type="molecule type" value="Transcribed_RNA"/>
</dbReference>
<accession>A0A2P2PWR6</accession>
<evidence type="ECO:0000313" key="1">
    <source>
        <dbReference type="EMBL" id="MBX59161.1"/>
    </source>
</evidence>
<protein>
    <submittedName>
        <fullName evidence="1">Uncharacterized protein</fullName>
    </submittedName>
</protein>
<proteinExistence type="predicted"/>
<sequence>MWRILRVEKRRNPNNIKE</sequence>